<dbReference type="Pfam" id="PF13086">
    <property type="entry name" value="AAA_11"/>
    <property type="match status" value="2"/>
</dbReference>
<evidence type="ECO:0000256" key="5">
    <source>
        <dbReference type="ARBA" id="ARBA00022741"/>
    </source>
</evidence>
<feature type="domain" description="DNA2/NAM7 helicase helicase" evidence="11">
    <location>
        <begin position="824"/>
        <end position="899"/>
    </location>
</feature>
<evidence type="ECO:0000256" key="2">
    <source>
        <dbReference type="ARBA" id="ARBA00005601"/>
    </source>
</evidence>
<dbReference type="Pfam" id="PF21635">
    <property type="entry name" value="Mov-10_helical"/>
    <property type="match status" value="1"/>
</dbReference>
<dbReference type="InterPro" id="IPR041679">
    <property type="entry name" value="DNA2/NAM7-like_C"/>
</dbReference>
<sequence length="1177" mass="134555">MFTYVRKFFANPDREAIMECLDRENRFLDQKIMEEKMDRQLQGNQSAMDEVMNNQMGELTQGLSAMDINREGACTARKGVITSLGSDRGVIDKDVFFESKVADDIFLELQVGCVVEYLTFKKGDTIRVVKVKRILEHNWEDAKHNQIEDALDKLKNENPTCFNTQLRSVLGLIRQRLASSVDVETEYGQLTVELDNIEMTFIPKTGDRVRLECNIQLDDDFVDKQGEILQVTKMFPTRIQQAEKCIVERVYTDLAVLGPETYVLKSDVPTGVDLHLGDFVLADLIECQYSKFTRRAIKLTPMEKNFGATKITSQGNSGSSSNPQAVTVTGVSRFITTELWQKKSVSLKLTNNLSRKLRLESVVVSNDSESQLSVVEPLESVDIASGAEIPLVFEIHTQFQGEATESYELKFDRFKMKRSFTVIVCETKEEAAEADRRLIAAETLIAPGRNIQQRSKFYANQVWCNQVEVIPGEHNAPRRRFVALRLGFFEVPEKLRQIYLTVERKQDLIDAIEQLYSCIKEPLSIRNYVQRFGLFLHLEEIECFVSFRNYDRDRAHFLRDGEYLALQIENLAERRPSLVVGDTVRAVDPWADPNCRSNKTYEGVIHKVLFNRVLLKFNASFQEKYNGEDYRLEFYFSRYSFRKQHHAISKIGSVMGEDFLFPSKVTKRENPQLEVQMVDDDMYLYDSKLPWYNSSLNCIQKRAVFNILRGEAEDIPYVIFGPPGTGKTVTLVETLLQLVRNLPGARILVGTPSNSAADLVTKRLIDSNVLLQGDFIRFVSHNQVERDLIPPELMSYCATSDLGSVGTCEDKMMVTESGLKLRCQAKFMGTHRITISTCTTLGNFLQMGFPPGHFTHVLFDEAGQSTESETIVPIVMLTKKRSQVILSGDPRQLQAIVMNRFAGSRGFSMSFLERLLERSPYRKDLQRYPESSGYNPSVLTKLLYNYRALPSIMSIYSKLFYDDELISVVSDKDSREAKLLSRLRCVFEPEKDMPQAHGTFFYGITGENRQENDSPSWYNPQEVKEVFLMTISLYRANVSPEQIGILTPYMKQVKMLRNMFIGTDVAMPKIGSVEEFQGQERDIMLISTVRSSESILRIDTRLSLGFVCCNKRMNVAVSRARAMMIIFGNPHLLAVDECWRQLILYCAQNNAYFGCELPQSVVNQEDEDPVQLEKFVP</sequence>
<keyword evidence="9" id="KW-0943">RNA-mediated gene silencing</keyword>
<dbReference type="Proteomes" id="UP001652628">
    <property type="component" value="Chromosome 3"/>
</dbReference>
<dbReference type="PANTHER" id="PTHR45418:SF1">
    <property type="entry name" value="CANCER_TESTIS ANTIGEN 55"/>
    <property type="match status" value="1"/>
</dbReference>
<protein>
    <recommendedName>
        <fullName evidence="3">RNA helicase</fullName>
        <ecNumber evidence="3">3.6.4.13</ecNumber>
    </recommendedName>
</protein>
<dbReference type="PANTHER" id="PTHR45418">
    <property type="entry name" value="CANCER/TESTIS ANTIGEN 55"/>
    <property type="match status" value="1"/>
</dbReference>
<evidence type="ECO:0000256" key="3">
    <source>
        <dbReference type="ARBA" id="ARBA00012552"/>
    </source>
</evidence>
<dbReference type="GO" id="GO:0016787">
    <property type="term" value="F:hydrolase activity"/>
    <property type="evidence" value="ECO:0007669"/>
    <property type="project" value="UniProtKB-KW"/>
</dbReference>
<dbReference type="InterPro" id="IPR049079">
    <property type="entry name" value="Mov-10_helical"/>
</dbReference>
<name>A0AB39ZC28_DROSZ</name>
<dbReference type="CDD" id="cd18808">
    <property type="entry name" value="SF1_C_Upf1"/>
    <property type="match status" value="1"/>
</dbReference>
<dbReference type="InterPro" id="IPR047187">
    <property type="entry name" value="SF1_C_Upf1"/>
</dbReference>
<proteinExistence type="inferred from homology"/>
<evidence type="ECO:0000256" key="6">
    <source>
        <dbReference type="ARBA" id="ARBA00022801"/>
    </source>
</evidence>
<dbReference type="InterPro" id="IPR041677">
    <property type="entry name" value="DNA2/NAM7_AAA_11"/>
</dbReference>
<evidence type="ECO:0000259" key="13">
    <source>
        <dbReference type="Pfam" id="PF21634"/>
    </source>
</evidence>
<comment type="similarity">
    <text evidence="2">Belongs to the DNA2/NAM7 helicase family. SDE3 subfamily.</text>
</comment>
<evidence type="ECO:0000259" key="11">
    <source>
        <dbReference type="Pfam" id="PF13086"/>
    </source>
</evidence>
<dbReference type="GO" id="GO:0003724">
    <property type="term" value="F:RNA helicase activity"/>
    <property type="evidence" value="ECO:0007669"/>
    <property type="project" value="UniProtKB-EC"/>
</dbReference>
<keyword evidence="6" id="KW-0378">Hydrolase</keyword>
<evidence type="ECO:0000256" key="7">
    <source>
        <dbReference type="ARBA" id="ARBA00022806"/>
    </source>
</evidence>
<evidence type="ECO:0000259" key="14">
    <source>
        <dbReference type="Pfam" id="PF21635"/>
    </source>
</evidence>
<reference evidence="16" key="1">
    <citation type="submission" date="2025-08" db="UniProtKB">
        <authorList>
            <consortium name="RefSeq"/>
        </authorList>
    </citation>
    <scope>IDENTIFICATION</scope>
</reference>
<feature type="domain" description="Helicase MOV-10-like beta-barrel" evidence="13">
    <location>
        <begin position="555"/>
        <end position="634"/>
    </location>
</feature>
<evidence type="ECO:0000256" key="9">
    <source>
        <dbReference type="ARBA" id="ARBA00023158"/>
    </source>
</evidence>
<evidence type="ECO:0000256" key="8">
    <source>
        <dbReference type="ARBA" id="ARBA00022840"/>
    </source>
</evidence>
<feature type="domain" description="DNA2/NAM7 helicase-like C-terminal" evidence="12">
    <location>
        <begin position="936"/>
        <end position="1130"/>
    </location>
</feature>
<dbReference type="InterPro" id="IPR049080">
    <property type="entry name" value="MOV-10-like_beta-barrel"/>
</dbReference>
<dbReference type="RefSeq" id="XP_016932595.4">
    <property type="nucleotide sequence ID" value="XM_017077106.4"/>
</dbReference>
<dbReference type="GO" id="GO:0005524">
    <property type="term" value="F:ATP binding"/>
    <property type="evidence" value="ECO:0007669"/>
    <property type="project" value="UniProtKB-KW"/>
</dbReference>
<dbReference type="SUPFAM" id="SSF52540">
    <property type="entry name" value="P-loop containing nucleoside triphosphate hydrolases"/>
    <property type="match status" value="1"/>
</dbReference>
<dbReference type="CDD" id="cd18078">
    <property type="entry name" value="DEXXQc_Mov10L1"/>
    <property type="match status" value="1"/>
</dbReference>
<dbReference type="GO" id="GO:0031047">
    <property type="term" value="P:regulatory ncRNA-mediated gene silencing"/>
    <property type="evidence" value="ECO:0007669"/>
    <property type="project" value="UniProtKB-KW"/>
</dbReference>
<organism evidence="15 16">
    <name type="scientific">Drosophila suzukii</name>
    <name type="common">Spotted-wing drosophila fruit fly</name>
    <dbReference type="NCBI Taxonomy" id="28584"/>
    <lineage>
        <taxon>Eukaryota</taxon>
        <taxon>Metazoa</taxon>
        <taxon>Ecdysozoa</taxon>
        <taxon>Arthropoda</taxon>
        <taxon>Hexapoda</taxon>
        <taxon>Insecta</taxon>
        <taxon>Pterygota</taxon>
        <taxon>Neoptera</taxon>
        <taxon>Endopterygota</taxon>
        <taxon>Diptera</taxon>
        <taxon>Brachycera</taxon>
        <taxon>Muscomorpha</taxon>
        <taxon>Ephydroidea</taxon>
        <taxon>Drosophilidae</taxon>
        <taxon>Drosophila</taxon>
        <taxon>Sophophora</taxon>
    </lineage>
</organism>
<dbReference type="Pfam" id="PF13087">
    <property type="entry name" value="AAA_12"/>
    <property type="match status" value="1"/>
</dbReference>
<dbReference type="Gene3D" id="3.40.50.300">
    <property type="entry name" value="P-loop containing nucleotide triphosphate hydrolases"/>
    <property type="match status" value="2"/>
</dbReference>
<evidence type="ECO:0000313" key="16">
    <source>
        <dbReference type="RefSeq" id="XP_016932595.4"/>
    </source>
</evidence>
<keyword evidence="5" id="KW-0547">Nucleotide-binding</keyword>
<evidence type="ECO:0000256" key="1">
    <source>
        <dbReference type="ARBA" id="ARBA00004496"/>
    </source>
</evidence>
<evidence type="ECO:0000256" key="10">
    <source>
        <dbReference type="ARBA" id="ARBA00047984"/>
    </source>
</evidence>
<comment type="subcellular location">
    <subcellularLocation>
        <location evidence="1">Cytoplasm</location>
    </subcellularLocation>
</comment>
<dbReference type="InterPro" id="IPR027417">
    <property type="entry name" value="P-loop_NTPase"/>
</dbReference>
<keyword evidence="8" id="KW-0067">ATP-binding</keyword>
<feature type="domain" description="DNA2/NAM7 helicase helicase" evidence="11">
    <location>
        <begin position="696"/>
        <end position="778"/>
    </location>
</feature>
<comment type="catalytic activity">
    <reaction evidence="10">
        <text>ATP + H2O = ADP + phosphate + H(+)</text>
        <dbReference type="Rhea" id="RHEA:13065"/>
        <dbReference type="ChEBI" id="CHEBI:15377"/>
        <dbReference type="ChEBI" id="CHEBI:15378"/>
        <dbReference type="ChEBI" id="CHEBI:30616"/>
        <dbReference type="ChEBI" id="CHEBI:43474"/>
        <dbReference type="ChEBI" id="CHEBI:456216"/>
        <dbReference type="EC" id="3.6.4.13"/>
    </reaction>
</comment>
<evidence type="ECO:0000259" key="12">
    <source>
        <dbReference type="Pfam" id="PF13087"/>
    </source>
</evidence>
<keyword evidence="7 16" id="KW-0347">Helicase</keyword>
<dbReference type="GO" id="GO:0005737">
    <property type="term" value="C:cytoplasm"/>
    <property type="evidence" value="ECO:0007669"/>
    <property type="project" value="UniProtKB-SubCell"/>
</dbReference>
<keyword evidence="15" id="KW-1185">Reference proteome</keyword>
<evidence type="ECO:0000313" key="15">
    <source>
        <dbReference type="Proteomes" id="UP001652628"/>
    </source>
</evidence>
<dbReference type="GeneID" id="108011865"/>
<evidence type="ECO:0000256" key="4">
    <source>
        <dbReference type="ARBA" id="ARBA00022490"/>
    </source>
</evidence>
<feature type="domain" description="Helicase MOV-10 helical" evidence="14">
    <location>
        <begin position="486"/>
        <end position="541"/>
    </location>
</feature>
<dbReference type="AlphaFoldDB" id="A0AB39ZC28"/>
<accession>A0AB39ZC28</accession>
<keyword evidence="4" id="KW-0963">Cytoplasm</keyword>
<dbReference type="Pfam" id="PF21634">
    <property type="entry name" value="MOV-10_beta-barrel"/>
    <property type="match status" value="1"/>
</dbReference>
<gene>
    <name evidence="16" type="primary">armi</name>
</gene>
<dbReference type="EC" id="3.6.4.13" evidence="3"/>